<comment type="caution">
    <text evidence="5">The sequence shown here is derived from an EMBL/GenBank/DDBJ whole genome shotgun (WGS) entry which is preliminary data.</text>
</comment>
<dbReference type="SMART" id="SM00861">
    <property type="entry name" value="Transket_pyr"/>
    <property type="match status" value="1"/>
</dbReference>
<accession>A0A3E4XFY3</accession>
<gene>
    <name evidence="5" type="ORF">DXC07_15445</name>
</gene>
<evidence type="ECO:0000256" key="2">
    <source>
        <dbReference type="ARBA" id="ARBA00007131"/>
    </source>
</evidence>
<evidence type="ECO:0000313" key="5">
    <source>
        <dbReference type="EMBL" id="RGM53396.1"/>
    </source>
</evidence>
<evidence type="ECO:0000256" key="1">
    <source>
        <dbReference type="ARBA" id="ARBA00001964"/>
    </source>
</evidence>
<dbReference type="EMBL" id="QSTL01000016">
    <property type="protein sequence ID" value="RGM53396.1"/>
    <property type="molecule type" value="Genomic_DNA"/>
</dbReference>
<evidence type="ECO:0000256" key="3">
    <source>
        <dbReference type="ARBA" id="ARBA00023052"/>
    </source>
</evidence>
<comment type="cofactor">
    <cofactor evidence="1">
        <name>thiamine diphosphate</name>
        <dbReference type="ChEBI" id="CHEBI:58937"/>
    </cofactor>
</comment>
<dbReference type="SUPFAM" id="SSF52518">
    <property type="entry name" value="Thiamin diphosphate-binding fold (THDP-binding)"/>
    <property type="match status" value="1"/>
</dbReference>
<name>A0A3E4XFY3_BACUN</name>
<dbReference type="SUPFAM" id="SSF52922">
    <property type="entry name" value="TK C-terminal domain-like"/>
    <property type="match status" value="1"/>
</dbReference>
<keyword evidence="3" id="KW-0786">Thiamine pyrophosphate</keyword>
<organism evidence="5 6">
    <name type="scientific">Bacteroides uniformis</name>
    <dbReference type="NCBI Taxonomy" id="820"/>
    <lineage>
        <taxon>Bacteria</taxon>
        <taxon>Pseudomonadati</taxon>
        <taxon>Bacteroidota</taxon>
        <taxon>Bacteroidia</taxon>
        <taxon>Bacteroidales</taxon>
        <taxon>Bacteroidaceae</taxon>
        <taxon>Bacteroides</taxon>
    </lineage>
</organism>
<dbReference type="InterPro" id="IPR009014">
    <property type="entry name" value="Transketo_C/PFOR_II"/>
</dbReference>
<comment type="similarity">
    <text evidence="2">Belongs to the transketolase family.</text>
</comment>
<dbReference type="InterPro" id="IPR033248">
    <property type="entry name" value="Transketolase_C"/>
</dbReference>
<dbReference type="Pfam" id="PF02780">
    <property type="entry name" value="Transketolase_C"/>
    <property type="match status" value="1"/>
</dbReference>
<evidence type="ECO:0000259" key="4">
    <source>
        <dbReference type="SMART" id="SM00861"/>
    </source>
</evidence>
<dbReference type="Gene3D" id="3.40.50.970">
    <property type="match status" value="1"/>
</dbReference>
<evidence type="ECO:0000313" key="6">
    <source>
        <dbReference type="Proteomes" id="UP000261295"/>
    </source>
</evidence>
<proteinExistence type="inferred from homology"/>
<dbReference type="InterPro" id="IPR005475">
    <property type="entry name" value="Transketolase-like_Pyr-bd"/>
</dbReference>
<dbReference type="AlphaFoldDB" id="A0A3E4XFY3"/>
<dbReference type="Gene3D" id="3.40.50.920">
    <property type="match status" value="1"/>
</dbReference>
<dbReference type="PANTHER" id="PTHR43825">
    <property type="entry name" value="PYRUVATE DEHYDROGENASE E1 COMPONENT"/>
    <property type="match status" value="1"/>
</dbReference>
<feature type="domain" description="Transketolase-like pyrimidine-binding" evidence="4">
    <location>
        <begin position="15"/>
        <end position="181"/>
    </location>
</feature>
<dbReference type="PANTHER" id="PTHR43825:SF5">
    <property type="entry name" value="HYPOTHETICAL TRANSKETOLASE FAMILY PROTEIN"/>
    <property type="match status" value="1"/>
</dbReference>
<reference evidence="5 6" key="1">
    <citation type="submission" date="2018-08" db="EMBL/GenBank/DDBJ databases">
        <title>A genome reference for cultivated species of the human gut microbiota.</title>
        <authorList>
            <person name="Zou Y."/>
            <person name="Xue W."/>
            <person name="Luo G."/>
        </authorList>
    </citation>
    <scope>NUCLEOTIDE SEQUENCE [LARGE SCALE GENOMIC DNA]</scope>
    <source>
        <strain evidence="5 6">OM07-9</strain>
    </source>
</reference>
<dbReference type="InterPro" id="IPR029061">
    <property type="entry name" value="THDP-binding"/>
</dbReference>
<dbReference type="Proteomes" id="UP000261295">
    <property type="component" value="Unassembled WGS sequence"/>
</dbReference>
<sequence length="320" mass="34718">MGNSKINPKIYSALGQGGSMFGITLPDVARKKDNVIVLSADMSTPAGLDKFKSLYPDKFFNLGIAEQNMIGVAAGLTDEGYKTISVAQACFVSMRCFEQVRQFLGYMHSAQVLVGIGSGFSLTLMGNTHYALEDISLMKTIPGMTVIAPCDALEAMKALEAAVQLESPVYIRLYGGTVTPIVYHEDFDFKVGKSVTLRKGKDLQIIATGSMVYIAMQAAEILAGKGVSASVVDMHTVKPLDIEVIDFNAPFIVSLEEHRMVGGMGDSLADYLSQYNSHPKLLKIGASDSFSIVGDYPYMMEQNGLSTDKVVERIMSFINR</sequence>
<dbReference type="CDD" id="cd07033">
    <property type="entry name" value="TPP_PYR_DXS_TK_like"/>
    <property type="match status" value="1"/>
</dbReference>
<dbReference type="Pfam" id="PF02779">
    <property type="entry name" value="Transket_pyr"/>
    <property type="match status" value="1"/>
</dbReference>
<dbReference type="FunFam" id="3.40.50.970:FF:000129">
    <property type="entry name" value="Transketolase"/>
    <property type="match status" value="1"/>
</dbReference>
<protein>
    <submittedName>
        <fullName evidence="5">Transketolase</fullName>
    </submittedName>
</protein>
<dbReference type="InterPro" id="IPR051157">
    <property type="entry name" value="PDH/Transketolase"/>
</dbReference>